<comment type="caution">
    <text evidence="2">The sequence shown here is derived from an EMBL/GenBank/DDBJ whole genome shotgun (WGS) entry which is preliminary data.</text>
</comment>
<dbReference type="Proteomes" id="UP000319160">
    <property type="component" value="Unassembled WGS sequence"/>
</dbReference>
<dbReference type="Gene3D" id="3.20.20.80">
    <property type="entry name" value="Glycosidases"/>
    <property type="match status" value="1"/>
</dbReference>
<reference evidence="3" key="1">
    <citation type="submission" date="2019-06" db="EMBL/GenBank/DDBJ databases">
        <title>Draft genome sequence of the griseofulvin-producing fungus Xylaria cubensis strain G536.</title>
        <authorList>
            <person name="Mead M.E."/>
            <person name="Raja H.A."/>
            <person name="Steenwyk J.L."/>
            <person name="Knowles S.L."/>
            <person name="Oberlies N.H."/>
            <person name="Rokas A."/>
        </authorList>
    </citation>
    <scope>NUCLEOTIDE SEQUENCE [LARGE SCALE GENOMIC DNA]</scope>
    <source>
        <strain evidence="3">G536</strain>
    </source>
</reference>
<dbReference type="SUPFAM" id="SSF51445">
    <property type="entry name" value="(Trans)glycosidases"/>
    <property type="match status" value="1"/>
</dbReference>
<dbReference type="InterPro" id="IPR017853">
    <property type="entry name" value="GH"/>
</dbReference>
<keyword evidence="1" id="KW-0732">Signal</keyword>
<gene>
    <name evidence="2" type="ORF">FHL15_008608</name>
</gene>
<evidence type="ECO:0008006" key="4">
    <source>
        <dbReference type="Google" id="ProtNLM"/>
    </source>
</evidence>
<accession>A0A553HR52</accession>
<proteinExistence type="predicted"/>
<feature type="signal peptide" evidence="1">
    <location>
        <begin position="1"/>
        <end position="17"/>
    </location>
</feature>
<protein>
    <recommendedName>
        <fullName evidence="4">GH26 domain-containing protein</fullName>
    </recommendedName>
</protein>
<evidence type="ECO:0000313" key="2">
    <source>
        <dbReference type="EMBL" id="TRX90439.1"/>
    </source>
</evidence>
<dbReference type="OrthoDB" id="199103at2759"/>
<name>A0A553HR52_9PEZI</name>
<evidence type="ECO:0000256" key="1">
    <source>
        <dbReference type="SAM" id="SignalP"/>
    </source>
</evidence>
<evidence type="ECO:0000313" key="3">
    <source>
        <dbReference type="Proteomes" id="UP000319160"/>
    </source>
</evidence>
<keyword evidence="3" id="KW-1185">Reference proteome</keyword>
<organism evidence="2 3">
    <name type="scientific">Xylaria flabelliformis</name>
    <dbReference type="NCBI Taxonomy" id="2512241"/>
    <lineage>
        <taxon>Eukaryota</taxon>
        <taxon>Fungi</taxon>
        <taxon>Dikarya</taxon>
        <taxon>Ascomycota</taxon>
        <taxon>Pezizomycotina</taxon>
        <taxon>Sordariomycetes</taxon>
        <taxon>Xylariomycetidae</taxon>
        <taxon>Xylariales</taxon>
        <taxon>Xylariaceae</taxon>
        <taxon>Xylaria</taxon>
    </lineage>
</organism>
<dbReference type="AlphaFoldDB" id="A0A553HR52"/>
<dbReference type="EMBL" id="VFLP01000055">
    <property type="protein sequence ID" value="TRX90439.1"/>
    <property type="molecule type" value="Genomic_DNA"/>
</dbReference>
<sequence>MRFTQLLGLLQAGLAVAGPLVQENQLQTRSTAPSPGHTYLNVGQNYLNEWQGFQSGVKKPAGISVYGNIYDGALNSDSVNLLASYASGGNRGYVEIGLSWKDDMVSHGYTQFQGAKLCYDIAGGKYDSSLNKFSSYLKGFPNVKFLLRVDYEVSGNFHANTNPNQFDQSTWDLKAYPAAFAHVRQVIAKSVPNVEFVFHPVRGSAQMLYPGNNVVDWQGFSIFNNDVCLNVGPYSNCVGSRLDPNVLKDIQFATKPKIVAESAAQPPAVNNQNDFIDYLTRVRDMVEKYDFAAWTYINSNWNAHGWDAATWGDSRVETHPQVLQWFQQNISNNPRYIFG</sequence>
<feature type="chain" id="PRO_5022189892" description="GH26 domain-containing protein" evidence="1">
    <location>
        <begin position="18"/>
        <end position="339"/>
    </location>
</feature>